<dbReference type="Proteomes" id="UP000242084">
    <property type="component" value="Chromosome 1"/>
</dbReference>
<gene>
    <name evidence="2" type="ORF">SAMEA4384403_00170</name>
</gene>
<dbReference type="RefSeq" id="WP_095085435.1">
    <property type="nucleotide sequence ID" value="NZ_BMDM01000009.1"/>
</dbReference>
<reference evidence="2 3" key="1">
    <citation type="submission" date="2017-06" db="EMBL/GenBank/DDBJ databases">
        <authorList>
            <consortium name="Pathogen Informatics"/>
        </authorList>
    </citation>
    <scope>NUCLEOTIDE SEQUENCE [LARGE SCALE GENOMIC DNA]</scope>
    <source>
        <strain evidence="2 3">NCTC13839</strain>
    </source>
</reference>
<accession>A0A239Y940</accession>
<dbReference type="AlphaFoldDB" id="A0A239Y940"/>
<name>A0A239Y940_9STAP</name>
<dbReference type="InterPro" id="IPR036388">
    <property type="entry name" value="WH-like_DNA-bd_sf"/>
</dbReference>
<evidence type="ECO:0000313" key="2">
    <source>
        <dbReference type="EMBL" id="SNV55575.1"/>
    </source>
</evidence>
<dbReference type="GO" id="GO:0003677">
    <property type="term" value="F:DNA binding"/>
    <property type="evidence" value="ECO:0007669"/>
    <property type="project" value="UniProtKB-KW"/>
</dbReference>
<dbReference type="KEGG" id="sste:SAMEA4384403_0170"/>
<dbReference type="SUPFAM" id="SSF46785">
    <property type="entry name" value="Winged helix' DNA-binding domain"/>
    <property type="match status" value="1"/>
</dbReference>
<proteinExistence type="predicted"/>
<dbReference type="InterPro" id="IPR036390">
    <property type="entry name" value="WH_DNA-bd_sf"/>
</dbReference>
<organism evidence="2 3">
    <name type="scientific">Mammaliicoccus stepanovicii</name>
    <dbReference type="NCBI Taxonomy" id="643214"/>
    <lineage>
        <taxon>Bacteria</taxon>
        <taxon>Bacillati</taxon>
        <taxon>Bacillota</taxon>
        <taxon>Bacilli</taxon>
        <taxon>Bacillales</taxon>
        <taxon>Staphylococcaceae</taxon>
        <taxon>Mammaliicoccus</taxon>
    </lineage>
</organism>
<sequence>MNRIEDLTKILLEEKSFNILRATSENPKTTKEISKCLNISSSNLYYTINKLTGIGALKIVEKTTIGNLIEHKYSSSHIFDNSLIINNEDSGKNLDFFIQYYILSQKKALKLLEDDINNNHDEDNSKLMIKDIKITKEQWENLQDIIDEFLNTVDNEKSEYNIQLCMSAIID</sequence>
<dbReference type="Gene3D" id="1.10.10.10">
    <property type="entry name" value="Winged helix-like DNA-binding domain superfamily/Winged helix DNA-binding domain"/>
    <property type="match status" value="1"/>
</dbReference>
<evidence type="ECO:0000256" key="1">
    <source>
        <dbReference type="ARBA" id="ARBA00023125"/>
    </source>
</evidence>
<dbReference type="EMBL" id="LT906462">
    <property type="protein sequence ID" value="SNV55575.1"/>
    <property type="molecule type" value="Genomic_DNA"/>
</dbReference>
<keyword evidence="3" id="KW-1185">Reference proteome</keyword>
<keyword evidence="1" id="KW-0238">DNA-binding</keyword>
<protein>
    <recommendedName>
        <fullName evidence="4">HTH arsR-type domain-containing protein</fullName>
    </recommendedName>
</protein>
<dbReference type="Pfam" id="PF12840">
    <property type="entry name" value="HTH_20"/>
    <property type="match status" value="1"/>
</dbReference>
<evidence type="ECO:0000313" key="3">
    <source>
        <dbReference type="Proteomes" id="UP000242084"/>
    </source>
</evidence>
<dbReference type="InterPro" id="IPR011991">
    <property type="entry name" value="ArsR-like_HTH"/>
</dbReference>
<dbReference type="CDD" id="cd00090">
    <property type="entry name" value="HTH_ARSR"/>
    <property type="match status" value="1"/>
</dbReference>
<evidence type="ECO:0008006" key="4">
    <source>
        <dbReference type="Google" id="ProtNLM"/>
    </source>
</evidence>